<keyword evidence="15" id="KW-1185">Reference proteome</keyword>
<dbReference type="Proteomes" id="UP000297890">
    <property type="component" value="Unassembled WGS sequence"/>
</dbReference>
<proteinExistence type="inferred from homology"/>
<evidence type="ECO:0000256" key="9">
    <source>
        <dbReference type="ARBA" id="ARBA00022842"/>
    </source>
</evidence>
<comment type="function">
    <text evidence="12">Catalyzes the prenylation of para-hydroxybenzoate (PHB) with an all-trans polyprenyl group. Mediates the second step in the final reaction sequence of ubiquinone-8 (UQ-8) biosynthesis, which is the condensation of the polyisoprenoid side chain with PHB, generating the first membrane-bound Q intermediate 3-octaprenyl-4-hydroxybenzoate.</text>
</comment>
<comment type="caution">
    <text evidence="14">The sequence shown here is derived from an EMBL/GenBank/DDBJ whole genome shotgun (WGS) entry which is preliminary data.</text>
</comment>
<feature type="transmembrane region" description="Helical" evidence="12">
    <location>
        <begin position="164"/>
        <end position="181"/>
    </location>
</feature>
<dbReference type="InterPro" id="IPR044878">
    <property type="entry name" value="UbiA_sf"/>
</dbReference>
<feature type="transmembrane region" description="Helical" evidence="12">
    <location>
        <begin position="258"/>
        <end position="274"/>
    </location>
</feature>
<feature type="transmembrane region" description="Helical" evidence="12">
    <location>
        <begin position="227"/>
        <end position="252"/>
    </location>
</feature>
<evidence type="ECO:0000256" key="10">
    <source>
        <dbReference type="ARBA" id="ARBA00022989"/>
    </source>
</evidence>
<keyword evidence="6 12" id="KW-0808">Transferase</keyword>
<dbReference type="GO" id="GO:0006744">
    <property type="term" value="P:ubiquinone biosynthetic process"/>
    <property type="evidence" value="ECO:0007669"/>
    <property type="project" value="UniProtKB-UniRule"/>
</dbReference>
<dbReference type="Gene3D" id="1.20.120.1780">
    <property type="entry name" value="UbiA prenyltransferase"/>
    <property type="match status" value="1"/>
</dbReference>
<dbReference type="HAMAP" id="MF_01635">
    <property type="entry name" value="UbiA"/>
    <property type="match status" value="1"/>
</dbReference>
<evidence type="ECO:0000313" key="14">
    <source>
        <dbReference type="EMBL" id="TFZ83721.1"/>
    </source>
</evidence>
<comment type="subcellular location">
    <subcellularLocation>
        <location evidence="12">Cell inner membrane</location>
        <topology evidence="12">Multi-pass membrane protein</topology>
    </subcellularLocation>
    <subcellularLocation>
        <location evidence="2">Membrane</location>
        <topology evidence="2">Multi-pass membrane protein</topology>
    </subcellularLocation>
</comment>
<keyword evidence="10 12" id="KW-1133">Transmembrane helix</keyword>
<sequence length="316" mass="35143">MRKANSSSRPDSFAERFAHCWVVYAPSVRARLWQYALLMRWDRPIGALLLLWPMLWALWLAGNGRPDWGVVAVFVSGVWVMRSAGCVINDYLDRNVDPFVERTRDRPLAAGRVYPEEALALFGFLMLIALGLALLCNRMTLLLAFGGAFLAATYPLMKRYTYLPQVYLGMAFGWAVPMAWAGQTAQFPPPLAWLVFLVAVLWAVIYDTQYAMVDRDDDLKIGVKSTAILFGELDVAILAVLQGLMLLALLLVGRQAGLAWPYWLSLLGVAGLFVRQGYLVRRRDRAGCFAAFRNNNWVGGVVFLGILGAYLAGPAG</sequence>
<keyword evidence="7 12" id="KW-0831">Ubiquinone biosynthesis</keyword>
<evidence type="ECO:0000256" key="11">
    <source>
        <dbReference type="ARBA" id="ARBA00023136"/>
    </source>
</evidence>
<dbReference type="Gene3D" id="1.10.357.140">
    <property type="entry name" value="UbiA prenyltransferase"/>
    <property type="match status" value="1"/>
</dbReference>
<keyword evidence="4 12" id="KW-1003">Cell membrane</keyword>
<accession>A0A4Z0FBT1</accession>
<dbReference type="InterPro" id="IPR006370">
    <property type="entry name" value="HB_polyprenyltransferase-like"/>
</dbReference>
<dbReference type="CDD" id="cd13959">
    <property type="entry name" value="PT_UbiA_COQ2"/>
    <property type="match status" value="1"/>
</dbReference>
<evidence type="ECO:0000256" key="6">
    <source>
        <dbReference type="ARBA" id="ARBA00022679"/>
    </source>
</evidence>
<dbReference type="NCBIfam" id="TIGR01474">
    <property type="entry name" value="ubiA_proteo"/>
    <property type="match status" value="1"/>
</dbReference>
<keyword evidence="9 12" id="KW-0460">Magnesium</keyword>
<dbReference type="FunFam" id="1.10.357.140:FF:000002">
    <property type="entry name" value="4-hydroxybenzoate octaprenyltransferase"/>
    <property type="match status" value="1"/>
</dbReference>
<evidence type="ECO:0000256" key="5">
    <source>
        <dbReference type="ARBA" id="ARBA00022519"/>
    </source>
</evidence>
<dbReference type="GO" id="GO:0005886">
    <property type="term" value="C:plasma membrane"/>
    <property type="evidence" value="ECO:0007669"/>
    <property type="project" value="UniProtKB-SubCell"/>
</dbReference>
<comment type="similarity">
    <text evidence="3 12">Belongs to the UbiA prenyltransferase family.</text>
</comment>
<comment type="cofactor">
    <cofactor evidence="1 12">
        <name>Mg(2+)</name>
        <dbReference type="ChEBI" id="CHEBI:18420"/>
    </cofactor>
</comment>
<evidence type="ECO:0000256" key="1">
    <source>
        <dbReference type="ARBA" id="ARBA00001946"/>
    </source>
</evidence>
<evidence type="ECO:0000256" key="2">
    <source>
        <dbReference type="ARBA" id="ARBA00004141"/>
    </source>
</evidence>
<feature type="transmembrane region" description="Helical" evidence="12">
    <location>
        <begin position="45"/>
        <end position="62"/>
    </location>
</feature>
<feature type="transmembrane region" description="Helical" evidence="12">
    <location>
        <begin position="187"/>
        <end position="206"/>
    </location>
</feature>
<dbReference type="InterPro" id="IPR000537">
    <property type="entry name" value="UbiA_prenyltransferase"/>
</dbReference>
<evidence type="ECO:0000256" key="8">
    <source>
        <dbReference type="ARBA" id="ARBA00022692"/>
    </source>
</evidence>
<feature type="transmembrane region" description="Helical" evidence="12">
    <location>
        <begin position="295"/>
        <end position="313"/>
    </location>
</feature>
<dbReference type="UniPathway" id="UPA00232"/>
<feature type="transmembrane region" description="Helical" evidence="12">
    <location>
        <begin position="139"/>
        <end position="157"/>
    </location>
</feature>
<dbReference type="FunFam" id="1.20.120.1780:FF:000001">
    <property type="entry name" value="4-hydroxybenzoate octaprenyltransferase"/>
    <property type="match status" value="1"/>
</dbReference>
<comment type="catalytic activity">
    <reaction evidence="12">
        <text>all-trans-octaprenyl diphosphate + 4-hydroxybenzoate = 4-hydroxy-3-(all-trans-octaprenyl)benzoate + diphosphate</text>
        <dbReference type="Rhea" id="RHEA:27782"/>
        <dbReference type="ChEBI" id="CHEBI:1617"/>
        <dbReference type="ChEBI" id="CHEBI:17879"/>
        <dbReference type="ChEBI" id="CHEBI:33019"/>
        <dbReference type="ChEBI" id="CHEBI:57711"/>
        <dbReference type="EC" id="2.5.1.39"/>
    </reaction>
</comment>
<dbReference type="OrthoDB" id="9782418at2"/>
<protein>
    <recommendedName>
        <fullName evidence="12 13">4-hydroxybenzoate octaprenyltransferase</fullName>
        <ecNumber evidence="12 13">2.5.1.39</ecNumber>
    </recommendedName>
    <alternativeName>
        <fullName evidence="12">4-HB polyprenyltransferase</fullName>
    </alternativeName>
</protein>
<name>A0A4Z0FBT1_9GAMM</name>
<evidence type="ECO:0000256" key="12">
    <source>
        <dbReference type="HAMAP-Rule" id="MF_01635"/>
    </source>
</evidence>
<organism evidence="14 15">
    <name type="scientific">Candidatus Macondimonas diazotrophica</name>
    <dbReference type="NCBI Taxonomy" id="2305248"/>
    <lineage>
        <taxon>Bacteria</taxon>
        <taxon>Pseudomonadati</taxon>
        <taxon>Pseudomonadota</taxon>
        <taxon>Gammaproteobacteria</taxon>
        <taxon>Chromatiales</taxon>
        <taxon>Ectothiorhodospiraceae</taxon>
        <taxon>Candidatus Macondimonas</taxon>
    </lineage>
</organism>
<evidence type="ECO:0000256" key="3">
    <source>
        <dbReference type="ARBA" id="ARBA00005985"/>
    </source>
</evidence>
<evidence type="ECO:0000256" key="4">
    <source>
        <dbReference type="ARBA" id="ARBA00022475"/>
    </source>
</evidence>
<dbReference type="Pfam" id="PF01040">
    <property type="entry name" value="UbiA"/>
    <property type="match status" value="1"/>
</dbReference>
<feature type="transmembrane region" description="Helical" evidence="12">
    <location>
        <begin position="113"/>
        <end position="133"/>
    </location>
</feature>
<dbReference type="PANTHER" id="PTHR11048">
    <property type="entry name" value="PRENYLTRANSFERASES"/>
    <property type="match status" value="1"/>
</dbReference>
<keyword evidence="8 12" id="KW-0812">Transmembrane</keyword>
<dbReference type="InterPro" id="IPR039653">
    <property type="entry name" value="Prenyltransferase"/>
</dbReference>
<feature type="transmembrane region" description="Helical" evidence="12">
    <location>
        <begin position="68"/>
        <end position="92"/>
    </location>
</feature>
<reference evidence="14 15" key="1">
    <citation type="journal article" date="2019" name="ISME J.">
        <title>Candidatus Macondimonas diazotrophica, a novel gammaproteobacterial genus dominating crude-oil-contaminated coastal sediments.</title>
        <authorList>
            <person name="Karthikeyan S."/>
            <person name="Konstantinidis K."/>
        </authorList>
    </citation>
    <scope>NUCLEOTIDE SEQUENCE [LARGE SCALE GENOMIC DNA]</scope>
    <source>
        <strain evidence="14 15">KTK01</strain>
    </source>
</reference>
<evidence type="ECO:0000256" key="7">
    <source>
        <dbReference type="ARBA" id="ARBA00022688"/>
    </source>
</evidence>
<dbReference type="GO" id="GO:0008412">
    <property type="term" value="F:4-hydroxybenzoate polyprenyltransferase activity"/>
    <property type="evidence" value="ECO:0007669"/>
    <property type="project" value="UniProtKB-UniRule"/>
</dbReference>
<evidence type="ECO:0000256" key="13">
    <source>
        <dbReference type="NCBIfam" id="TIGR01474"/>
    </source>
</evidence>
<dbReference type="EMBL" id="SRIO01000002">
    <property type="protein sequence ID" value="TFZ83721.1"/>
    <property type="molecule type" value="Genomic_DNA"/>
</dbReference>
<dbReference type="AlphaFoldDB" id="A0A4Z0FBT1"/>
<evidence type="ECO:0000313" key="15">
    <source>
        <dbReference type="Proteomes" id="UP000297890"/>
    </source>
</evidence>
<dbReference type="PANTHER" id="PTHR11048:SF28">
    <property type="entry name" value="4-HYDROXYBENZOATE POLYPRENYLTRANSFERASE, MITOCHONDRIAL"/>
    <property type="match status" value="1"/>
</dbReference>
<dbReference type="EC" id="2.5.1.39" evidence="12 13"/>
<comment type="pathway">
    <text evidence="12">Cofactor biosynthesis; ubiquinone biosynthesis.</text>
</comment>
<keyword evidence="5 12" id="KW-0997">Cell inner membrane</keyword>
<gene>
    <name evidence="12" type="primary">ubiA</name>
    <name evidence="14" type="ORF">E4680_01655</name>
</gene>
<keyword evidence="11 12" id="KW-0472">Membrane</keyword>